<organism evidence="2 3">
    <name type="scientific">Hirsutella minnesotensis 3608</name>
    <dbReference type="NCBI Taxonomy" id="1043627"/>
    <lineage>
        <taxon>Eukaryota</taxon>
        <taxon>Fungi</taxon>
        <taxon>Dikarya</taxon>
        <taxon>Ascomycota</taxon>
        <taxon>Pezizomycotina</taxon>
        <taxon>Sordariomycetes</taxon>
        <taxon>Hypocreomycetidae</taxon>
        <taxon>Hypocreales</taxon>
        <taxon>Ophiocordycipitaceae</taxon>
        <taxon>Hirsutella</taxon>
    </lineage>
</organism>
<dbReference type="InterPro" id="IPR015943">
    <property type="entry name" value="WD40/YVTN_repeat-like_dom_sf"/>
</dbReference>
<dbReference type="InterPro" id="IPR011044">
    <property type="entry name" value="Quino_amine_DH_bsu"/>
</dbReference>
<dbReference type="OrthoDB" id="10006285at2759"/>
<sequence>MPCPLISSVLLALLALPLGILARPSGNGGSASMHMRKAVYFMTNSDENAVVAVPIGADGKLSGGTRTPTGGRGSVSIYGPTMSPAAKDGLISQSSLSIAGSHLFVVNAGSNTVSMFAINPRNPSQLALVGKPAAVPGEFINTVAASAKNAMVCVGATGAVAGISCANFDAQAGIGEMDQLREYELNQSTPPVGPTNTVSQVFWSNDERMLFVTVKGDPMKNNTGFLSAFPTQKSMSATALSRQEMRSPIKGTAVLFGSLPIPKTSNIFATDGSFGGAILSVAANGQGSLVAKQPIAGQKATCWVTISPARKTAFVTDVGVPKLVEMSLKDASIMQSVDLSSTGATGMIDLMAVGNFIYVLAPGDGKTHTQILVVSAGSRGQKVDAIQRFDVEALGAGALSQGMVAMD</sequence>
<proteinExistence type="predicted"/>
<evidence type="ECO:0008006" key="4">
    <source>
        <dbReference type="Google" id="ProtNLM"/>
    </source>
</evidence>
<dbReference type="SUPFAM" id="SSF50969">
    <property type="entry name" value="YVTN repeat-like/Quinoprotein amine dehydrogenase"/>
    <property type="match status" value="1"/>
</dbReference>
<accession>A0A0F7ZMK2</accession>
<evidence type="ECO:0000313" key="2">
    <source>
        <dbReference type="EMBL" id="KJZ72145.1"/>
    </source>
</evidence>
<dbReference type="AlphaFoldDB" id="A0A0F7ZMK2"/>
<reference evidence="2 3" key="1">
    <citation type="journal article" date="2014" name="Genome Biol. Evol.">
        <title>Comparative genomics and transcriptomics analyses reveal divergent lifestyle features of nematode endoparasitic fungus Hirsutella minnesotensis.</title>
        <authorList>
            <person name="Lai Y."/>
            <person name="Liu K."/>
            <person name="Zhang X."/>
            <person name="Zhang X."/>
            <person name="Li K."/>
            <person name="Wang N."/>
            <person name="Shu C."/>
            <person name="Wu Y."/>
            <person name="Wang C."/>
            <person name="Bushley K.E."/>
            <person name="Xiang M."/>
            <person name="Liu X."/>
        </authorList>
    </citation>
    <scope>NUCLEOTIDE SEQUENCE [LARGE SCALE GENOMIC DNA]</scope>
    <source>
        <strain evidence="2 3">3608</strain>
    </source>
</reference>
<keyword evidence="3" id="KW-1185">Reference proteome</keyword>
<feature type="signal peptide" evidence="1">
    <location>
        <begin position="1"/>
        <end position="22"/>
    </location>
</feature>
<gene>
    <name evidence="2" type="ORF">HIM_08410</name>
</gene>
<protein>
    <recommendedName>
        <fullName evidence="4">3-carboxymuconate cyclase</fullName>
    </recommendedName>
</protein>
<dbReference type="Gene3D" id="2.130.10.10">
    <property type="entry name" value="YVTN repeat-like/Quinoprotein amine dehydrogenase"/>
    <property type="match status" value="1"/>
</dbReference>
<evidence type="ECO:0000256" key="1">
    <source>
        <dbReference type="SAM" id="SignalP"/>
    </source>
</evidence>
<name>A0A0F7ZMK2_9HYPO</name>
<feature type="chain" id="PRO_5002526390" description="3-carboxymuconate cyclase" evidence="1">
    <location>
        <begin position="23"/>
        <end position="407"/>
    </location>
</feature>
<dbReference type="EMBL" id="KQ030551">
    <property type="protein sequence ID" value="KJZ72145.1"/>
    <property type="molecule type" value="Genomic_DNA"/>
</dbReference>
<evidence type="ECO:0000313" key="3">
    <source>
        <dbReference type="Proteomes" id="UP000054481"/>
    </source>
</evidence>
<dbReference type="Proteomes" id="UP000054481">
    <property type="component" value="Unassembled WGS sequence"/>
</dbReference>
<keyword evidence="1" id="KW-0732">Signal</keyword>